<dbReference type="SUPFAM" id="SSF48371">
    <property type="entry name" value="ARM repeat"/>
    <property type="match status" value="2"/>
</dbReference>
<evidence type="ECO:0000313" key="4">
    <source>
        <dbReference type="EMBL" id="KAG9254885.1"/>
    </source>
</evidence>
<comment type="similarity">
    <text evidence="1">Belongs to the HEATR5 family.</text>
</comment>
<dbReference type="Gene3D" id="1.25.10.10">
    <property type="entry name" value="Leucine-rich Repeat Variant"/>
    <property type="match status" value="4"/>
</dbReference>
<dbReference type="PANTHER" id="PTHR21663">
    <property type="entry name" value="HYPOTHETICAL HEAT DOMAIN-CONTAINING"/>
    <property type="match status" value="1"/>
</dbReference>
<dbReference type="GO" id="GO:0008104">
    <property type="term" value="P:intracellular protein localization"/>
    <property type="evidence" value="ECO:0007669"/>
    <property type="project" value="TreeGrafter"/>
</dbReference>
<feature type="domain" description="LAA1-like C-terminal TPR repeats" evidence="3">
    <location>
        <begin position="1899"/>
        <end position="2056"/>
    </location>
</feature>
<dbReference type="InterPro" id="IPR040108">
    <property type="entry name" value="Laa1/Sip1/HEATR5"/>
</dbReference>
<evidence type="ECO:0000256" key="2">
    <source>
        <dbReference type="SAM" id="MobiDB-lite"/>
    </source>
</evidence>
<feature type="region of interest" description="Disordered" evidence="2">
    <location>
        <begin position="1"/>
        <end position="50"/>
    </location>
</feature>
<dbReference type="PANTHER" id="PTHR21663:SF0">
    <property type="entry name" value="HEAT REPEAT-CONTAINING PROTEIN 5B"/>
    <property type="match status" value="1"/>
</dbReference>
<name>A0A9P7ZNM9_9HYPO</name>
<dbReference type="GO" id="GO:0005794">
    <property type="term" value="C:Golgi apparatus"/>
    <property type="evidence" value="ECO:0007669"/>
    <property type="project" value="TreeGrafter"/>
</dbReference>
<gene>
    <name evidence="4" type="ORF">F5Z01DRAFT_57795</name>
</gene>
<sequence length="2078" mass="224954">MASTDDNDPASSPPQSQPQSPARPNQSTASIATTTATAAASGTAADETTTATPELDLSKLKALPSEQQDLYLLTFVSGLAKHVLELDADDCTAQQFYLKKEIFQILNVSTPSPSRVIRSNLGRCLAHIFGKGDRKLLFETVNDLVGIISGGKSKSEAELRTKHAAVTCLGEVFAAAGDSAVGLHQLSCSALLKFLKAASSHAGIRAAIFTALERITGMVQTALDEYIARDIWKQGRNHASSDKGALVVASACRCLKALARHTGYFRNSTDFDKLESALLKAFDSPVGQVRHAAADCFAEAMVQGYSELATTDGKGKKTKPKLMRASTHPGIAADDEELPARASSPAPGGKRSSDLALSLADMLKQLAGHFVKSSASNRTRAALGVCYCQLFRRLGEKLIEANYLRIVESLTTDVLGQPSIYNHRYRLLISRKMIDTIIQDVIGRRILGESGQISAAKQLINDVLKNYPQSLAEKPEPSKHTLITVLSAVSSLMTSLGPASNSFAETCRDGLLQVLQHPSYSVQVYASHCMKVFVVACPQQLLPCLSVCMNSLTRELSLLGGGRNSQRRCVGFAHGLAATLSASPSRPLHGSLDVNSRVLTMATNLLKSSSQSELRVSSTQIQVAWILIGGLMALGPNFVKIHLSQLLLLWKNALPKPLAKDNTSARSLLESSFLTHVRECALGSILAFLQFNSRLLTVDVSKRIATMLQSTTAFLRTLPSKKTTEDISQRLTPALQLQDLDLMVQRRVLQCYIKLINLSPAGSSEALLQSNLLTLAIALFADPENYAPSSLSASIANAAGNFESIWDVGDNTGFGITGLVSGFNVRKLPGQQQSSVEEVTDNETPESAIDAILRSPVCGSLEHDASVLYIGDCGAGLTPHPPATEVIDAAIQLFAFAFPLTPAKVQESILEQIRTFASAGPLQRDPGRKAAINVNTATAILSTMRVAMKETTSASGSVENMAVERLLQDIVRDFVLDPDQYVRSLGYAAVARLCNVYGNAFTNQEVKFLVDTIVSNREPSARAGCAMALGSIQTKVGGMAAGYHLKTILGILMSLCNDPHSTVHYWALEALSLASDAAGLSFAGYVPSTLGMLAQLYVSETHHCEVSSVVTMNMEMELPTTAAIAKGVDSLINVLGPDLQDSLRSRELIFTLVGQFQRESDLLVQKAALGCLEHLSLYAPGYMQFGEYVRLLQKYLHYENVTLRDIAVDGLYNIMKREPRDVLREANDGFEEQIWRVLDTEPSHDGIRNLIRNWMLQTCLAETDDWLQRFQSVLKLTRAKSQGREEGVGSGKGGMPDLNDEEVAGFAAASGDVKQDKDNPATSEVEPLRWQVTTFAVSCIHAMFVLVAKDAMANGESQAQAALQARVADVVRMAFSASTSSVSELRVWGLKIIGAVLKMFGKTPDPDFEEAMLLEQYQAQISSALTPAFAADSSPELASEAVNICASFISTGIVTDIDRMGRILKTLVNALESFAKDGENACIGDLKGLSSNAQVMVKLSVFSAWAELQVSSTEQKYLLDVLKPHVGTLTPLWLESLREFAQLRFEPDISMTLGPPSLSGSLDTIYAALNRETLLRFYQDAWLKLVDAIASLIEQDSNFVFDALDGKGTVESAGNGQGKRPGINYRDEPVAFFFVLFGLAFEALAVRPSHGYSLATQEQTLAILQALKKILHPSVSGHAIYRPDVFAETMDLLDRLVLTEGLDVQGAIVEISSALCVAHPSARRHGSEEGDLSEDIDQLFELTRIIVLTLTGLLPNLSEGNQPVRHQMNEEAILLVRSSLDALVNAAEVFPSIIKTDLHACIIHIFATTLATSGCQEMIVPQSLPTLKRFVRSMSASRKPSDEGPSQTDVQLQGCLRRFLSIYLNAQKREAPNSLVCVRNCLLASTILFTSGENHMPATDPLVARYLDEVLDCLTDRMTAKIAANCIRSLLVQPTRTAADESIARYLFPRLITFVTDAESEDPERARSLVSMSLCQFVTTVDKSRVSAAMALLIPTLLTRTTIAGEGLYSETSSRLLELAAIDQEVFRAVVGGMSAGQRSFLEEVIRSGQLASRTTVREASDGDSGQPTIALKMDFGN</sequence>
<accession>A0A9P7ZNM9</accession>
<evidence type="ECO:0000256" key="1">
    <source>
        <dbReference type="ARBA" id="ARBA00008304"/>
    </source>
</evidence>
<dbReference type="GO" id="GO:0006897">
    <property type="term" value="P:endocytosis"/>
    <property type="evidence" value="ECO:0007669"/>
    <property type="project" value="TreeGrafter"/>
</dbReference>
<evidence type="ECO:0000259" key="3">
    <source>
        <dbReference type="Pfam" id="PF25808"/>
    </source>
</evidence>
<dbReference type="GO" id="GO:0016020">
    <property type="term" value="C:membrane"/>
    <property type="evidence" value="ECO:0007669"/>
    <property type="project" value="TreeGrafter"/>
</dbReference>
<dbReference type="GO" id="GO:0042147">
    <property type="term" value="P:retrograde transport, endosome to Golgi"/>
    <property type="evidence" value="ECO:0007669"/>
    <property type="project" value="TreeGrafter"/>
</dbReference>
<organism evidence="4 5">
    <name type="scientific">Emericellopsis atlantica</name>
    <dbReference type="NCBI Taxonomy" id="2614577"/>
    <lineage>
        <taxon>Eukaryota</taxon>
        <taxon>Fungi</taxon>
        <taxon>Dikarya</taxon>
        <taxon>Ascomycota</taxon>
        <taxon>Pezizomycotina</taxon>
        <taxon>Sordariomycetes</taxon>
        <taxon>Hypocreomycetidae</taxon>
        <taxon>Hypocreales</taxon>
        <taxon>Bionectriaceae</taxon>
        <taxon>Emericellopsis</taxon>
    </lineage>
</organism>
<dbReference type="InterPro" id="IPR011989">
    <property type="entry name" value="ARM-like"/>
</dbReference>
<dbReference type="GeneID" id="70291615"/>
<feature type="compositionally biased region" description="Low complexity" evidence="2">
    <location>
        <begin position="17"/>
        <end position="50"/>
    </location>
</feature>
<dbReference type="OrthoDB" id="192608at2759"/>
<comment type="caution">
    <text evidence="4">The sequence shown here is derived from an EMBL/GenBank/DDBJ whole genome shotgun (WGS) entry which is preliminary data.</text>
</comment>
<dbReference type="Pfam" id="PF25808">
    <property type="entry name" value="TPR_LAA1_C"/>
    <property type="match status" value="1"/>
</dbReference>
<dbReference type="InterPro" id="IPR046837">
    <property type="entry name" value="Laa1/Sip1/HEATR5-like_HEAT"/>
</dbReference>
<dbReference type="InterPro" id="IPR057981">
    <property type="entry name" value="TPR_LAA1-like_C"/>
</dbReference>
<dbReference type="Pfam" id="PF20210">
    <property type="entry name" value="Laa1_Sip1_HTR5"/>
    <property type="match status" value="1"/>
</dbReference>
<keyword evidence="5" id="KW-1185">Reference proteome</keyword>
<reference evidence="4" key="1">
    <citation type="journal article" date="2021" name="IMA Fungus">
        <title>Genomic characterization of three marine fungi, including Emericellopsis atlantica sp. nov. with signatures of a generalist lifestyle and marine biomass degradation.</title>
        <authorList>
            <person name="Hagestad O.C."/>
            <person name="Hou L."/>
            <person name="Andersen J.H."/>
            <person name="Hansen E.H."/>
            <person name="Altermark B."/>
            <person name="Li C."/>
            <person name="Kuhnert E."/>
            <person name="Cox R.J."/>
            <person name="Crous P.W."/>
            <person name="Spatafora J.W."/>
            <person name="Lail K."/>
            <person name="Amirebrahimi M."/>
            <person name="Lipzen A."/>
            <person name="Pangilinan J."/>
            <person name="Andreopoulos W."/>
            <person name="Hayes R.D."/>
            <person name="Ng V."/>
            <person name="Grigoriev I.V."/>
            <person name="Jackson S.A."/>
            <person name="Sutton T.D.S."/>
            <person name="Dobson A.D.W."/>
            <person name="Rama T."/>
        </authorList>
    </citation>
    <scope>NUCLEOTIDE SEQUENCE</scope>
    <source>
        <strain evidence="4">TS7</strain>
    </source>
</reference>
<dbReference type="EMBL" id="MU251252">
    <property type="protein sequence ID" value="KAG9254885.1"/>
    <property type="molecule type" value="Genomic_DNA"/>
</dbReference>
<protein>
    <submittedName>
        <fullName evidence="4">Armadillo-type protein</fullName>
    </submittedName>
</protein>
<dbReference type="FunFam" id="1.25.10.10:FF:001484">
    <property type="entry name" value="HEAT repeat containing protein"/>
    <property type="match status" value="1"/>
</dbReference>
<dbReference type="GO" id="GO:0030139">
    <property type="term" value="C:endocytic vesicle"/>
    <property type="evidence" value="ECO:0007669"/>
    <property type="project" value="TreeGrafter"/>
</dbReference>
<dbReference type="Proteomes" id="UP000887229">
    <property type="component" value="Unassembled WGS sequence"/>
</dbReference>
<feature type="region of interest" description="Disordered" evidence="2">
    <location>
        <begin position="329"/>
        <end position="353"/>
    </location>
</feature>
<dbReference type="GO" id="GO:0005829">
    <property type="term" value="C:cytosol"/>
    <property type="evidence" value="ECO:0007669"/>
    <property type="project" value="GOC"/>
</dbReference>
<evidence type="ECO:0000313" key="5">
    <source>
        <dbReference type="Proteomes" id="UP000887229"/>
    </source>
</evidence>
<dbReference type="InterPro" id="IPR016024">
    <property type="entry name" value="ARM-type_fold"/>
</dbReference>
<proteinExistence type="inferred from homology"/>
<dbReference type="RefSeq" id="XP_046118809.1">
    <property type="nucleotide sequence ID" value="XM_046260712.1"/>
</dbReference>